<protein>
    <submittedName>
        <fullName evidence="2">Uncharacterized protein</fullName>
    </submittedName>
</protein>
<proteinExistence type="predicted"/>
<feature type="transmembrane region" description="Helical" evidence="1">
    <location>
        <begin position="45"/>
        <end position="67"/>
    </location>
</feature>
<comment type="caution">
    <text evidence="2">The sequence shown here is derived from an EMBL/GenBank/DDBJ whole genome shotgun (WGS) entry which is preliminary data.</text>
</comment>
<evidence type="ECO:0000313" key="3">
    <source>
        <dbReference type="Proteomes" id="UP001482231"/>
    </source>
</evidence>
<dbReference type="EMBL" id="JBAJEX010000001">
    <property type="protein sequence ID" value="MEO1766023.1"/>
    <property type="molecule type" value="Genomic_DNA"/>
</dbReference>
<keyword evidence="1" id="KW-1133">Transmembrane helix</keyword>
<organism evidence="2 3">
    <name type="scientific">Thiobacter aerophilum</name>
    <dbReference type="NCBI Taxonomy" id="3121275"/>
    <lineage>
        <taxon>Bacteria</taxon>
        <taxon>Pseudomonadati</taxon>
        <taxon>Pseudomonadota</taxon>
        <taxon>Betaproteobacteria</taxon>
        <taxon>Burkholderiales</taxon>
        <taxon>Thiobacteraceae</taxon>
        <taxon>Thiobacter</taxon>
    </lineage>
</organism>
<sequence length="80" mass="8979">MRKLMLWTHRILTALLVLLSLNLIWQGSLEISATTGLVQGSEFGMLITLANQMGGVRVWLGTFALWLMTHPGLTMRKENP</sequence>
<dbReference type="Proteomes" id="UP001482231">
    <property type="component" value="Unassembled WGS sequence"/>
</dbReference>
<dbReference type="RefSeq" id="WP_347306687.1">
    <property type="nucleotide sequence ID" value="NZ_JBAJEX010000001.1"/>
</dbReference>
<evidence type="ECO:0000313" key="2">
    <source>
        <dbReference type="EMBL" id="MEO1766023.1"/>
    </source>
</evidence>
<reference evidence="2 3" key="1">
    <citation type="submission" date="2024-02" db="EMBL/GenBank/DDBJ databases">
        <title>New thermophilic sulfur-oxidizing bacteria from a hot springs of the Uzon caldera (Kamchatka, Russia).</title>
        <authorList>
            <person name="Dukat A.M."/>
            <person name="Elcheninov A.G."/>
            <person name="Frolov E.N."/>
        </authorList>
    </citation>
    <scope>NUCLEOTIDE SEQUENCE [LARGE SCALE GENOMIC DNA]</scope>
    <source>
        <strain evidence="2 3">AK1</strain>
    </source>
</reference>
<name>A0ABV0EEX1_9BURK</name>
<keyword evidence="3" id="KW-1185">Reference proteome</keyword>
<accession>A0ABV0EEX1</accession>
<keyword evidence="1" id="KW-0812">Transmembrane</keyword>
<gene>
    <name evidence="2" type="ORF">V6E02_02190</name>
</gene>
<keyword evidence="1" id="KW-0472">Membrane</keyword>
<evidence type="ECO:0000256" key="1">
    <source>
        <dbReference type="SAM" id="Phobius"/>
    </source>
</evidence>